<protein>
    <recommendedName>
        <fullName evidence="6">Ribosomal RNA small subunit methyltransferase I</fullName>
        <ecNumber evidence="6">2.1.1.198</ecNumber>
    </recommendedName>
    <alternativeName>
        <fullName evidence="6">16S rRNA 2'-O-ribose C1402 methyltransferase</fullName>
    </alternativeName>
    <alternativeName>
        <fullName evidence="6">rRNA (cytidine-2'-O-)-methyltransferase RsmI</fullName>
    </alternativeName>
</protein>
<evidence type="ECO:0000259" key="7">
    <source>
        <dbReference type="Pfam" id="PF00590"/>
    </source>
</evidence>
<dbReference type="PANTHER" id="PTHR46111">
    <property type="entry name" value="RIBOSOMAL RNA SMALL SUBUNIT METHYLTRANSFERASE I"/>
    <property type="match status" value="1"/>
</dbReference>
<dbReference type="CDD" id="cd11648">
    <property type="entry name" value="RsmI"/>
    <property type="match status" value="1"/>
</dbReference>
<dbReference type="Pfam" id="PF00590">
    <property type="entry name" value="TP_methylase"/>
    <property type="match status" value="1"/>
</dbReference>
<evidence type="ECO:0000256" key="4">
    <source>
        <dbReference type="ARBA" id="ARBA00022679"/>
    </source>
</evidence>
<keyword evidence="1 6" id="KW-0963">Cytoplasm</keyword>
<evidence type="ECO:0000256" key="1">
    <source>
        <dbReference type="ARBA" id="ARBA00022490"/>
    </source>
</evidence>
<dbReference type="PIRSF" id="PIRSF005917">
    <property type="entry name" value="MTase_YraL"/>
    <property type="match status" value="1"/>
</dbReference>
<gene>
    <name evidence="6 8" type="primary">rsmI</name>
    <name evidence="8" type="ORF">ACFP1K_35210</name>
</gene>
<evidence type="ECO:0000256" key="6">
    <source>
        <dbReference type="HAMAP-Rule" id="MF_01877"/>
    </source>
</evidence>
<dbReference type="PANTHER" id="PTHR46111:SF1">
    <property type="entry name" value="RIBOSOMAL RNA SMALL SUBUNIT METHYLTRANSFERASE I"/>
    <property type="match status" value="1"/>
</dbReference>
<dbReference type="InterPro" id="IPR035996">
    <property type="entry name" value="4pyrrol_Methylase_sf"/>
</dbReference>
<evidence type="ECO:0000313" key="8">
    <source>
        <dbReference type="EMBL" id="MFC6086465.1"/>
    </source>
</evidence>
<accession>A0ABW1NUA2</accession>
<dbReference type="GO" id="GO:0008168">
    <property type="term" value="F:methyltransferase activity"/>
    <property type="evidence" value="ECO:0007669"/>
    <property type="project" value="UniProtKB-KW"/>
</dbReference>
<keyword evidence="3 6" id="KW-0489">Methyltransferase</keyword>
<dbReference type="InterPro" id="IPR014776">
    <property type="entry name" value="4pyrrole_Mease_sub2"/>
</dbReference>
<dbReference type="InterPro" id="IPR008189">
    <property type="entry name" value="rRNA_ssu_MeTfrase_I"/>
</dbReference>
<evidence type="ECO:0000256" key="5">
    <source>
        <dbReference type="ARBA" id="ARBA00022691"/>
    </source>
</evidence>
<evidence type="ECO:0000256" key="3">
    <source>
        <dbReference type="ARBA" id="ARBA00022603"/>
    </source>
</evidence>
<dbReference type="HAMAP" id="MF_01877">
    <property type="entry name" value="16SrRNA_methyltr_I"/>
    <property type="match status" value="1"/>
</dbReference>
<dbReference type="RefSeq" id="WP_380761684.1">
    <property type="nucleotide sequence ID" value="NZ_JBHSRF010000088.1"/>
</dbReference>
<dbReference type="Gene3D" id="3.40.1010.10">
    <property type="entry name" value="Cobalt-precorrin-4 Transmethylase, Domain 1"/>
    <property type="match status" value="1"/>
</dbReference>
<comment type="subcellular location">
    <subcellularLocation>
        <location evidence="6">Cytoplasm</location>
    </subcellularLocation>
</comment>
<sequence length="295" mass="31087">MTCNTMGEDGRVDGKGRLVLAGAPIGRVDDASARLREALAVADVVAAEDTRRLRRLAADLGVTLGGRVVSYYDANEAVRAEELLGSLRDGETVLVITDAGMPGVSDPGYRLTRLAVDAGIEVTALPGPSAVTTALAISGLPSDRFCFEGFPPRKTGERSRRLAGLAAERRTMVFFEAPHRLGACLTAMAEAFGPERRAAVCRELTKTYEEVRRGTLAELAEWAAGDVRGEITLVIAGHDPGEVTADIGDLVAEVARMQEAGVPRKQAIVDVARAAGVARRTLYDAVHGAGGVRPA</sequence>
<dbReference type="EMBL" id="JBHSRF010000088">
    <property type="protein sequence ID" value="MFC6086465.1"/>
    <property type="molecule type" value="Genomic_DNA"/>
</dbReference>
<comment type="function">
    <text evidence="6">Catalyzes the 2'-O-methylation of the ribose of cytidine 1402 (C1402) in 16S rRNA.</text>
</comment>
<dbReference type="Proteomes" id="UP001596137">
    <property type="component" value="Unassembled WGS sequence"/>
</dbReference>
<evidence type="ECO:0000256" key="2">
    <source>
        <dbReference type="ARBA" id="ARBA00022552"/>
    </source>
</evidence>
<reference evidence="9" key="1">
    <citation type="journal article" date="2019" name="Int. J. Syst. Evol. Microbiol.">
        <title>The Global Catalogue of Microorganisms (GCM) 10K type strain sequencing project: providing services to taxonomists for standard genome sequencing and annotation.</title>
        <authorList>
            <consortium name="The Broad Institute Genomics Platform"/>
            <consortium name="The Broad Institute Genome Sequencing Center for Infectious Disease"/>
            <person name="Wu L."/>
            <person name="Ma J."/>
        </authorList>
    </citation>
    <scope>NUCLEOTIDE SEQUENCE [LARGE SCALE GENOMIC DNA]</scope>
    <source>
        <strain evidence="9">JCM 30346</strain>
    </source>
</reference>
<keyword evidence="2 6" id="KW-0698">rRNA processing</keyword>
<comment type="catalytic activity">
    <reaction evidence="6">
        <text>cytidine(1402) in 16S rRNA + S-adenosyl-L-methionine = 2'-O-methylcytidine(1402) in 16S rRNA + S-adenosyl-L-homocysteine + H(+)</text>
        <dbReference type="Rhea" id="RHEA:42924"/>
        <dbReference type="Rhea" id="RHEA-COMP:10285"/>
        <dbReference type="Rhea" id="RHEA-COMP:10286"/>
        <dbReference type="ChEBI" id="CHEBI:15378"/>
        <dbReference type="ChEBI" id="CHEBI:57856"/>
        <dbReference type="ChEBI" id="CHEBI:59789"/>
        <dbReference type="ChEBI" id="CHEBI:74495"/>
        <dbReference type="ChEBI" id="CHEBI:82748"/>
        <dbReference type="EC" id="2.1.1.198"/>
    </reaction>
</comment>
<evidence type="ECO:0000313" key="9">
    <source>
        <dbReference type="Proteomes" id="UP001596137"/>
    </source>
</evidence>
<dbReference type="NCBIfam" id="TIGR00096">
    <property type="entry name" value="16S rRNA (cytidine(1402)-2'-O)-methyltransferase"/>
    <property type="match status" value="1"/>
</dbReference>
<dbReference type="SUPFAM" id="SSF53790">
    <property type="entry name" value="Tetrapyrrole methylase"/>
    <property type="match status" value="1"/>
</dbReference>
<comment type="similarity">
    <text evidence="6">Belongs to the methyltransferase superfamily. RsmI family.</text>
</comment>
<dbReference type="EC" id="2.1.1.198" evidence="6"/>
<keyword evidence="9" id="KW-1185">Reference proteome</keyword>
<dbReference type="InterPro" id="IPR014777">
    <property type="entry name" value="4pyrrole_Mease_sub1"/>
</dbReference>
<feature type="domain" description="Tetrapyrrole methylase" evidence="7">
    <location>
        <begin position="17"/>
        <end position="220"/>
    </location>
</feature>
<keyword evidence="4 6" id="KW-0808">Transferase</keyword>
<organism evidence="8 9">
    <name type="scientific">Sphaerisporangium aureirubrum</name>
    <dbReference type="NCBI Taxonomy" id="1544736"/>
    <lineage>
        <taxon>Bacteria</taxon>
        <taxon>Bacillati</taxon>
        <taxon>Actinomycetota</taxon>
        <taxon>Actinomycetes</taxon>
        <taxon>Streptosporangiales</taxon>
        <taxon>Streptosporangiaceae</taxon>
        <taxon>Sphaerisporangium</taxon>
    </lineage>
</organism>
<name>A0ABW1NUA2_9ACTN</name>
<dbReference type="Gene3D" id="3.30.950.10">
    <property type="entry name" value="Methyltransferase, Cobalt-precorrin-4 Transmethylase, Domain 2"/>
    <property type="match status" value="1"/>
</dbReference>
<proteinExistence type="inferred from homology"/>
<dbReference type="InterPro" id="IPR000878">
    <property type="entry name" value="4pyrrol_Mease"/>
</dbReference>
<comment type="caution">
    <text evidence="8">The sequence shown here is derived from an EMBL/GenBank/DDBJ whole genome shotgun (WGS) entry which is preliminary data.</text>
</comment>
<dbReference type="GO" id="GO:0032259">
    <property type="term" value="P:methylation"/>
    <property type="evidence" value="ECO:0007669"/>
    <property type="project" value="UniProtKB-KW"/>
</dbReference>
<keyword evidence="5 6" id="KW-0949">S-adenosyl-L-methionine</keyword>